<organism evidence="2 3">
    <name type="scientific">Araneus ventricosus</name>
    <name type="common">Orbweaver spider</name>
    <name type="synonym">Epeira ventricosa</name>
    <dbReference type="NCBI Taxonomy" id="182803"/>
    <lineage>
        <taxon>Eukaryota</taxon>
        <taxon>Metazoa</taxon>
        <taxon>Ecdysozoa</taxon>
        <taxon>Arthropoda</taxon>
        <taxon>Chelicerata</taxon>
        <taxon>Arachnida</taxon>
        <taxon>Araneae</taxon>
        <taxon>Araneomorphae</taxon>
        <taxon>Entelegynae</taxon>
        <taxon>Araneoidea</taxon>
        <taxon>Araneidae</taxon>
        <taxon>Araneus</taxon>
    </lineage>
</organism>
<keyword evidence="3" id="KW-1185">Reference proteome</keyword>
<comment type="caution">
    <text evidence="2">The sequence shown here is derived from an EMBL/GenBank/DDBJ whole genome shotgun (WGS) entry which is preliminary data.</text>
</comment>
<reference evidence="2 3" key="1">
    <citation type="journal article" date="2019" name="Sci. Rep.">
        <title>Orb-weaving spider Araneus ventricosus genome elucidates the spidroin gene catalogue.</title>
        <authorList>
            <person name="Kono N."/>
            <person name="Nakamura H."/>
            <person name="Ohtoshi R."/>
            <person name="Moran D.A.P."/>
            <person name="Shinohara A."/>
            <person name="Yoshida Y."/>
            <person name="Fujiwara M."/>
            <person name="Mori M."/>
            <person name="Tomita M."/>
            <person name="Arakawa K."/>
        </authorList>
    </citation>
    <scope>NUCLEOTIDE SEQUENCE [LARGE SCALE GENOMIC DNA]</scope>
</reference>
<evidence type="ECO:0000313" key="3">
    <source>
        <dbReference type="Proteomes" id="UP000499080"/>
    </source>
</evidence>
<dbReference type="CDD" id="cd03716">
    <property type="entry name" value="SOCS_ASB_like"/>
    <property type="match status" value="1"/>
</dbReference>
<dbReference type="InterPro" id="IPR001496">
    <property type="entry name" value="SOCS_box"/>
</dbReference>
<evidence type="ECO:0000313" key="2">
    <source>
        <dbReference type="EMBL" id="GBM62769.1"/>
    </source>
</evidence>
<dbReference type="InterPro" id="IPR036036">
    <property type="entry name" value="SOCS_box-like_dom_sf"/>
</dbReference>
<dbReference type="PROSITE" id="PS50225">
    <property type="entry name" value="SOCS"/>
    <property type="match status" value="1"/>
</dbReference>
<evidence type="ECO:0000259" key="1">
    <source>
        <dbReference type="PROSITE" id="PS50225"/>
    </source>
</evidence>
<dbReference type="Pfam" id="PF07525">
    <property type="entry name" value="SOCS_box"/>
    <property type="match status" value="1"/>
</dbReference>
<dbReference type="GO" id="GO:0035556">
    <property type="term" value="P:intracellular signal transduction"/>
    <property type="evidence" value="ECO:0007669"/>
    <property type="project" value="InterPro"/>
</dbReference>
<dbReference type="OrthoDB" id="6410987at2759"/>
<dbReference type="AlphaFoldDB" id="A0A4Y2HBW5"/>
<sequence length="422" mass="49859">MSMDRFATDLRYRVVNLETAASIVMLSFASHKTVSHLDLQISQRALSDHRQFPLWDGRSVKKSFFCTEESLRNKLEPKRRLLYNLHLDFPHGREYSNFKNDFLPLWSLNDFSLFVGVRLPSYILIDMLIEQMEQAFEQTDCKFKLLKWMADFRPLELASIPERFQLSCAKLLYHECVDSEFAAKFFDKFIELNSFHSTEVLKVLEYFLYHARVCDFHVRSRMMHSSSVADVCIQALNFRIVHSILKYEDTAYYTEKCYLVYKSLVGRFVDKEDMKKPENQMSKLRLYRMLQIIFIFQNLRTFIVPGGLLDRSDALEALRLVWSSIPDSFVSLQEMNDAYERVLYTVDISEAHIFYEEAISQTVLSREPRPLSQYCRSAIRKKLILSSQWLPDGIKQLKLPPRLESFLNLERDNLRLENFQAL</sequence>
<dbReference type="SUPFAM" id="SSF158235">
    <property type="entry name" value="SOCS box-like"/>
    <property type="match status" value="1"/>
</dbReference>
<feature type="domain" description="SOCS box" evidence="1">
    <location>
        <begin position="358"/>
        <end position="407"/>
    </location>
</feature>
<protein>
    <recommendedName>
        <fullName evidence="1">SOCS box domain-containing protein</fullName>
    </recommendedName>
</protein>
<dbReference type="EMBL" id="BGPR01001834">
    <property type="protein sequence ID" value="GBM62769.1"/>
    <property type="molecule type" value="Genomic_DNA"/>
</dbReference>
<gene>
    <name evidence="2" type="ORF">AVEN_41499_1</name>
</gene>
<proteinExistence type="predicted"/>
<dbReference type="SMART" id="SM00969">
    <property type="entry name" value="SOCS_box"/>
    <property type="match status" value="1"/>
</dbReference>
<name>A0A4Y2HBW5_ARAVE</name>
<dbReference type="Proteomes" id="UP000499080">
    <property type="component" value="Unassembled WGS sequence"/>
</dbReference>
<accession>A0A4Y2HBW5</accession>